<dbReference type="InterPro" id="IPR043133">
    <property type="entry name" value="GTP-CH-I_C/QueF"/>
</dbReference>
<dbReference type="EMBL" id="JACHIB010000004">
    <property type="protein sequence ID" value="MBB6082814.1"/>
    <property type="molecule type" value="Genomic_DNA"/>
</dbReference>
<feature type="domain" description="NADPH-dependent 7-cyano-7-deazaguanine reductase N-terminal" evidence="6">
    <location>
        <begin position="19"/>
        <end position="124"/>
    </location>
</feature>
<protein>
    <recommendedName>
        <fullName evidence="5">NADPH-dependent 7-cyano-7-deazaguanine reductase</fullName>
        <ecNumber evidence="5">1.7.1.13</ecNumber>
    </recommendedName>
    <alternativeName>
        <fullName evidence="5">7-cyano-7-carbaguanine reductase</fullName>
    </alternativeName>
    <alternativeName>
        <fullName evidence="5">NADPH-dependent nitrile oxidoreductase</fullName>
    </alternativeName>
    <alternativeName>
        <fullName evidence="5">PreQ(0) reductase</fullName>
    </alternativeName>
</protein>
<feature type="active site" description="Proton donor" evidence="5">
    <location>
        <position position="190"/>
    </location>
</feature>
<keyword evidence="4 5" id="KW-0560">Oxidoreductase</keyword>
<dbReference type="HAMAP" id="MF_00817">
    <property type="entry name" value="QueF_type2"/>
    <property type="match status" value="1"/>
</dbReference>
<dbReference type="SUPFAM" id="SSF55620">
    <property type="entry name" value="Tetrahydrobiopterin biosynthesis enzymes-like"/>
    <property type="match status" value="1"/>
</dbReference>
<evidence type="ECO:0000256" key="2">
    <source>
        <dbReference type="ARBA" id="ARBA00022785"/>
    </source>
</evidence>
<comment type="catalytic activity">
    <reaction evidence="5">
        <text>7-aminomethyl-7-carbaguanine + 2 NADP(+) = 7-cyano-7-carbaguanine + 2 NADPH + 3 H(+)</text>
        <dbReference type="Rhea" id="RHEA:13409"/>
        <dbReference type="ChEBI" id="CHEBI:15378"/>
        <dbReference type="ChEBI" id="CHEBI:45075"/>
        <dbReference type="ChEBI" id="CHEBI:57783"/>
        <dbReference type="ChEBI" id="CHEBI:58349"/>
        <dbReference type="ChEBI" id="CHEBI:58703"/>
        <dbReference type="EC" id="1.7.1.13"/>
    </reaction>
</comment>
<dbReference type="InterPro" id="IPR016428">
    <property type="entry name" value="QueF_type2"/>
</dbReference>
<dbReference type="Pfam" id="PF14819">
    <property type="entry name" value="QueF_N"/>
    <property type="match status" value="1"/>
</dbReference>
<evidence type="ECO:0000256" key="1">
    <source>
        <dbReference type="ARBA" id="ARBA00022490"/>
    </source>
</evidence>
<reference evidence="7 8" key="1">
    <citation type="submission" date="2020-08" db="EMBL/GenBank/DDBJ databases">
        <title>Genomic Encyclopedia of Type Strains, Phase IV (KMG-IV): sequencing the most valuable type-strain genomes for metagenomic binning, comparative biology and taxonomic classification.</title>
        <authorList>
            <person name="Goeker M."/>
        </authorList>
    </citation>
    <scope>NUCLEOTIDE SEQUENCE [LARGE SCALE GENOMIC DNA]</scope>
    <source>
        <strain evidence="7 8">DSM 12141</strain>
    </source>
</reference>
<keyword evidence="3 5" id="KW-0521">NADP</keyword>
<evidence type="ECO:0000256" key="3">
    <source>
        <dbReference type="ARBA" id="ARBA00022857"/>
    </source>
</evidence>
<sequence>MNPDSLSASPLGRSTPGSAHYDPALLFPIARADTRAGLDLPQATHGADIWNAYELSWLNAKGKPVVAIGRFTVPMDSPSLIESKSLKLYLNSYNEERFEYADIVRQRLHTDLSRACGKPVHVEILSVRPAFELSCAPLRGTCIDDQDLDFEAGRTPRPDSLVLSEPAPFVREVLVSELLKSNCPVTGQPDWASLQIRYAGPRIDHAGLLRYIVSLRQHQEFHELCVEKIYGEIMRRCAPEELLVYARYTRRGGLDINPWRASHQPTDIGQTRTLRQ</sequence>
<dbReference type="InterPro" id="IPR050084">
    <property type="entry name" value="NADPH_dep_7-cyano-7-deazaG_red"/>
</dbReference>
<evidence type="ECO:0000259" key="6">
    <source>
        <dbReference type="Pfam" id="PF14819"/>
    </source>
</evidence>
<dbReference type="PANTHER" id="PTHR34354:SF1">
    <property type="entry name" value="NADPH-DEPENDENT 7-CYANO-7-DEAZAGUANINE REDUCTASE"/>
    <property type="match status" value="1"/>
</dbReference>
<organism evidence="7 8">
    <name type="scientific">Castellaniella defragrans</name>
    <name type="common">Alcaligenes defragrans</name>
    <dbReference type="NCBI Taxonomy" id="75697"/>
    <lineage>
        <taxon>Bacteria</taxon>
        <taxon>Pseudomonadati</taxon>
        <taxon>Pseudomonadota</taxon>
        <taxon>Betaproteobacteria</taxon>
        <taxon>Burkholderiales</taxon>
        <taxon>Alcaligenaceae</taxon>
        <taxon>Castellaniella</taxon>
    </lineage>
</organism>
<dbReference type="RefSeq" id="WP_043681518.1">
    <property type="nucleotide sequence ID" value="NZ_JACHIB010000004.1"/>
</dbReference>
<comment type="pathway">
    <text evidence="5">tRNA modification; tRNA-queuosine biosynthesis.</text>
</comment>
<dbReference type="Pfam" id="PF14489">
    <property type="entry name" value="QueF"/>
    <property type="match status" value="1"/>
</dbReference>
<keyword evidence="2 5" id="KW-0671">Queuosine biosynthesis</keyword>
<feature type="binding site" evidence="5">
    <location>
        <begin position="222"/>
        <end position="223"/>
    </location>
    <ligand>
        <name>substrate</name>
    </ligand>
</feature>
<dbReference type="PANTHER" id="PTHR34354">
    <property type="entry name" value="NADPH-DEPENDENT 7-CYANO-7-DEAZAGUANINE REDUCTASE"/>
    <property type="match status" value="1"/>
</dbReference>
<dbReference type="GO" id="GO:0033739">
    <property type="term" value="F:preQ1 synthase activity"/>
    <property type="evidence" value="ECO:0007669"/>
    <property type="project" value="UniProtKB-UniRule"/>
</dbReference>
<dbReference type="EC" id="1.7.1.13" evidence="5"/>
<dbReference type="AlphaFoldDB" id="A0A7W9TLG6"/>
<gene>
    <name evidence="5" type="primary">queF</name>
    <name evidence="7" type="ORF">HNR28_000843</name>
</gene>
<evidence type="ECO:0000313" key="8">
    <source>
        <dbReference type="Proteomes" id="UP000541136"/>
    </source>
</evidence>
<keyword evidence="1 5" id="KW-0963">Cytoplasm</keyword>
<dbReference type="NCBIfam" id="TIGR03138">
    <property type="entry name" value="QueF"/>
    <property type="match status" value="1"/>
</dbReference>
<evidence type="ECO:0000256" key="4">
    <source>
        <dbReference type="ARBA" id="ARBA00023002"/>
    </source>
</evidence>
<feature type="active site" description="Thioimide intermediate" evidence="5">
    <location>
        <position position="183"/>
    </location>
</feature>
<feature type="binding site" evidence="5">
    <location>
        <begin position="81"/>
        <end position="83"/>
    </location>
    <ligand>
        <name>substrate</name>
    </ligand>
</feature>
<comment type="caution">
    <text evidence="7">The sequence shown here is derived from an EMBL/GenBank/DDBJ whole genome shotgun (WGS) entry which is preliminary data.</text>
</comment>
<dbReference type="GO" id="GO:0008616">
    <property type="term" value="P:tRNA queuosine(34) biosynthetic process"/>
    <property type="evidence" value="ECO:0007669"/>
    <property type="project" value="UniProtKB-UniRule"/>
</dbReference>
<accession>A0A7W9TLG6</accession>
<dbReference type="InterPro" id="IPR029139">
    <property type="entry name" value="QueF_N"/>
</dbReference>
<comment type="similarity">
    <text evidence="5">Belongs to the GTP cyclohydrolase I family. QueF type 2 subfamily.</text>
</comment>
<dbReference type="GO" id="GO:0005737">
    <property type="term" value="C:cytoplasm"/>
    <property type="evidence" value="ECO:0007669"/>
    <property type="project" value="UniProtKB-SubCell"/>
</dbReference>
<comment type="subunit">
    <text evidence="5">Homodimer.</text>
</comment>
<dbReference type="Gene3D" id="3.30.1130.10">
    <property type="match status" value="2"/>
</dbReference>
<dbReference type="Proteomes" id="UP000541136">
    <property type="component" value="Unassembled WGS sequence"/>
</dbReference>
<feature type="binding site" evidence="5">
    <location>
        <begin position="83"/>
        <end position="84"/>
    </location>
    <ligand>
        <name>NADPH</name>
        <dbReference type="ChEBI" id="CHEBI:57783"/>
    </ligand>
</feature>
<feature type="binding site" evidence="5">
    <location>
        <begin position="251"/>
        <end position="252"/>
    </location>
    <ligand>
        <name>NADPH</name>
        <dbReference type="ChEBI" id="CHEBI:57783"/>
    </ligand>
</feature>
<evidence type="ECO:0000256" key="5">
    <source>
        <dbReference type="HAMAP-Rule" id="MF_00817"/>
    </source>
</evidence>
<name>A0A7W9TLG6_CASDE</name>
<evidence type="ECO:0000313" key="7">
    <source>
        <dbReference type="EMBL" id="MBB6082814.1"/>
    </source>
</evidence>
<comment type="function">
    <text evidence="5">Catalyzes the NADPH-dependent reduction of 7-cyano-7-deazaguanine (preQ0) to 7-aminomethyl-7-deazaguanine (preQ1).</text>
</comment>
<dbReference type="InterPro" id="IPR029500">
    <property type="entry name" value="QueF"/>
</dbReference>
<dbReference type="PIRSF" id="PIRSF004750">
    <property type="entry name" value="Nitrile_oxidored_YqcD_prd"/>
    <property type="match status" value="1"/>
</dbReference>
<dbReference type="UniPathway" id="UPA00392"/>
<comment type="subcellular location">
    <subcellularLocation>
        <location evidence="5">Cytoplasm</location>
    </subcellularLocation>
</comment>
<proteinExistence type="inferred from homology"/>